<reference evidence="5" key="1">
    <citation type="submission" date="2015-08" db="EMBL/GenBank/DDBJ databases">
        <authorList>
            <person name="Babu N.S."/>
            <person name="Beckwith C.J."/>
            <person name="Beseler K.G."/>
            <person name="Brison A."/>
            <person name="Carone J.V."/>
            <person name="Caskin T.P."/>
            <person name="Diamond M."/>
            <person name="Durham M.E."/>
            <person name="Foxe J.M."/>
            <person name="Go M."/>
            <person name="Henderson B.A."/>
            <person name="Jones I.B."/>
            <person name="McGettigan J.A."/>
            <person name="Micheletti S.J."/>
            <person name="Nasrallah M.E."/>
            <person name="Ortiz D."/>
            <person name="Piller C.R."/>
            <person name="Privatt S.R."/>
            <person name="Schneider S.L."/>
            <person name="Sharp S."/>
            <person name="Smith T.C."/>
            <person name="Stanton J.D."/>
            <person name="Ullery H.E."/>
            <person name="Wilson R.J."/>
            <person name="Serrano M.G."/>
            <person name="Buck G."/>
            <person name="Lee V."/>
            <person name="Wang Y."/>
            <person name="Carvalho R."/>
            <person name="Voegtly L."/>
            <person name="Shi R."/>
            <person name="Duckworth R."/>
            <person name="Johnson A."/>
            <person name="Loviza R."/>
            <person name="Walstead R."/>
            <person name="Shah Z."/>
            <person name="Kiflezghi M."/>
            <person name="Wade K."/>
            <person name="Ball S.L."/>
            <person name="Bradley K.W."/>
            <person name="Asai D.J."/>
            <person name="Bowman C.A."/>
            <person name="Russell D.A."/>
            <person name="Pope W.H."/>
            <person name="Jacobs-Sera D."/>
            <person name="Hendrix R.W."/>
            <person name="Hatfull G.F."/>
        </authorList>
    </citation>
    <scope>NUCLEOTIDE SEQUENCE</scope>
</reference>
<dbReference type="AlphaFoldDB" id="A0A2P2C9H9"/>
<dbReference type="PANTHER" id="PTHR22604:SF105">
    <property type="entry name" value="TRANS-1,2-DIHYDROBENZENE-1,2-DIOL DEHYDROGENASE"/>
    <property type="match status" value="1"/>
</dbReference>
<dbReference type="SUPFAM" id="SSF51735">
    <property type="entry name" value="NAD(P)-binding Rossmann-fold domains"/>
    <property type="match status" value="1"/>
</dbReference>
<dbReference type="Pfam" id="PF01408">
    <property type="entry name" value="GFO_IDH_MocA"/>
    <property type="match status" value="1"/>
</dbReference>
<dbReference type="Pfam" id="PF22725">
    <property type="entry name" value="GFO_IDH_MocA_C3"/>
    <property type="match status" value="1"/>
</dbReference>
<feature type="domain" description="Gfo/Idh/MocA-like oxidoreductase N-terminal" evidence="3">
    <location>
        <begin position="4"/>
        <end position="118"/>
    </location>
</feature>
<evidence type="ECO:0000313" key="5">
    <source>
        <dbReference type="EMBL" id="CUR58661.1"/>
    </source>
</evidence>
<name>A0A2P2C9H9_9ZZZZ</name>
<dbReference type="EMBL" id="CZKA01000049">
    <property type="protein sequence ID" value="CUR58661.1"/>
    <property type="molecule type" value="Genomic_DNA"/>
</dbReference>
<proteinExistence type="inferred from homology"/>
<dbReference type="SUPFAM" id="SSF55347">
    <property type="entry name" value="Glyceraldehyde-3-phosphate dehydrogenase-like, C-terminal domain"/>
    <property type="match status" value="1"/>
</dbReference>
<dbReference type="PANTHER" id="PTHR22604">
    <property type="entry name" value="OXIDOREDUCTASES"/>
    <property type="match status" value="1"/>
</dbReference>
<evidence type="ECO:0000256" key="1">
    <source>
        <dbReference type="ARBA" id="ARBA00010928"/>
    </source>
</evidence>
<evidence type="ECO:0000259" key="3">
    <source>
        <dbReference type="Pfam" id="PF01408"/>
    </source>
</evidence>
<dbReference type="Gene3D" id="3.30.360.10">
    <property type="entry name" value="Dihydrodipicolinate Reductase, domain 2"/>
    <property type="match status" value="1"/>
</dbReference>
<dbReference type="Gene3D" id="3.40.50.720">
    <property type="entry name" value="NAD(P)-binding Rossmann-like Domain"/>
    <property type="match status" value="1"/>
</dbReference>
<organism evidence="5">
    <name type="scientific">metagenome</name>
    <dbReference type="NCBI Taxonomy" id="256318"/>
    <lineage>
        <taxon>unclassified sequences</taxon>
        <taxon>metagenomes</taxon>
    </lineage>
</organism>
<accession>A0A2P2C9H9</accession>
<protein>
    <submittedName>
        <fullName evidence="5">Oxidoreductase domain protein</fullName>
    </submittedName>
</protein>
<sequence>MTVRWGIAATGKMADVFVPDFAHVEGAEVVAVGSRREESAAAFAARHGIPRHGSYRALLDDPAVDVVYIATPHPQHRALALAAIAAGKGVLVEKAFTATLAGAQEVVAAARAAEVFAMEAMWTRFQPVVATARELIAAGEIGEPLMVQADLGAFRAYDPADRLFDPALGGGAVLDLGVYVISIAQHFLGDPDRVTATGRLFPNGVDASVTILMSYDDGRSASVIASLESASGGRAVVMGTRGSIELAPRFHHPTTIIVRRNGEAAEEISAQPRGRGYCHEIDEVNRCIEAGLTQSDVMPLADTLGVQRVMQEALEQLGCGPREADHSPV</sequence>
<dbReference type="InterPro" id="IPR036291">
    <property type="entry name" value="NAD(P)-bd_dom_sf"/>
</dbReference>
<dbReference type="InterPro" id="IPR055170">
    <property type="entry name" value="GFO_IDH_MocA-like_dom"/>
</dbReference>
<comment type="similarity">
    <text evidence="1">Belongs to the Gfo/Idh/MocA family.</text>
</comment>
<dbReference type="GO" id="GO:0016491">
    <property type="term" value="F:oxidoreductase activity"/>
    <property type="evidence" value="ECO:0007669"/>
    <property type="project" value="UniProtKB-KW"/>
</dbReference>
<keyword evidence="2" id="KW-0560">Oxidoreductase</keyword>
<dbReference type="GO" id="GO:0000166">
    <property type="term" value="F:nucleotide binding"/>
    <property type="evidence" value="ECO:0007669"/>
    <property type="project" value="InterPro"/>
</dbReference>
<evidence type="ECO:0000256" key="2">
    <source>
        <dbReference type="ARBA" id="ARBA00023002"/>
    </source>
</evidence>
<dbReference type="InterPro" id="IPR050984">
    <property type="entry name" value="Gfo/Idh/MocA_domain"/>
</dbReference>
<evidence type="ECO:0000259" key="4">
    <source>
        <dbReference type="Pfam" id="PF22725"/>
    </source>
</evidence>
<dbReference type="InterPro" id="IPR000683">
    <property type="entry name" value="Gfo/Idh/MocA-like_OxRdtase_N"/>
</dbReference>
<feature type="domain" description="GFO/IDH/MocA-like oxidoreductase" evidence="4">
    <location>
        <begin position="130"/>
        <end position="245"/>
    </location>
</feature>
<gene>
    <name evidence="5" type="ORF">NOCA2530020</name>
</gene>